<sequence>MHNHSYRHAPNSILFYKESPQPTNKTLCATTAHTTITGCSVRDAVTTVTTTTKTPYDPRFTCSPETCGSGSAQSCPLPPKSLHQRGNPAEGQWRDIWDYGNDYTRFITSQVRDARYIAQNPGTQAFGSYKPKLLRLPPRELARGKSPRVATQWVLFEDAPTSLVVEGLYGCTAVLIVSRYGAWVGWFSESTIGEIADDPEGLTFGLAMDYLQSKDNLPESSDWSFNEFGYEDLRNHPEYGPQGTMFGHPDIGAHQHDVVPALGLMAYIYTPRVDTPYIDYSTGLLVPEADRLDPTFGQGTLRHEENIARLEKRIKETFSPKEGVPEAWPEDWVKVVDYRPLMLDDYQYLGAQEGLIDGNYALSDPEVKTERGKLILTYQPAGTGNCPEVVQRKIYFDSVREMGWYQWPLVPWENQTWKGPRDRQPLPSGLDRRQACPIFDPDRPYQRVSDILSATAAPSPIQSGVQTGLPGSPGSAGNTTQPRPIGPASSTAVLTNGLSANITRPTTVPSSAAANLTRSTLSTVLSGSRLVSPSGSTNSSARRSPTLTVTLPPLNTVTKSQGMTTVTVTPPEPSWQETTIKISMPWEETTINITQEKPSSTSSPSPTTSKAPPPTTSKAAPPPTPPPPKPSQEVRIYLRVMMDGAGGAIGSMETWTMHEHDLTDMKTEVCKLKKVGDKFPGFNQETWPPSFNAEEDVFGHKGCGYETDGDWGEFSCDDVAKFKCKEDLAGDKSYDCSKSSNLASDYLHSKIAAIVLAVYQGYACKMPNGENNPARVICDDAAGTALPYFPTVPGTLDTCCISQQVYKDWYKKGCSDNGGEMIEIGGC</sequence>
<comment type="caution">
    <text evidence="2">The sequence shown here is derived from an EMBL/GenBank/DDBJ whole genome shotgun (WGS) entry which is preliminary data.</text>
</comment>
<feature type="compositionally biased region" description="Basic and acidic residues" evidence="1">
    <location>
        <begin position="419"/>
        <end position="440"/>
    </location>
</feature>
<organism evidence="2 3">
    <name type="scientific">Colletotrichum orbiculare (strain 104-T / ATCC 96160 / CBS 514.97 / LARS 414 / MAFF 240422)</name>
    <name type="common">Cucumber anthracnose fungus</name>
    <name type="synonym">Colletotrichum lagenarium</name>
    <dbReference type="NCBI Taxonomy" id="1213857"/>
    <lineage>
        <taxon>Eukaryota</taxon>
        <taxon>Fungi</taxon>
        <taxon>Dikarya</taxon>
        <taxon>Ascomycota</taxon>
        <taxon>Pezizomycotina</taxon>
        <taxon>Sordariomycetes</taxon>
        <taxon>Hypocreomycetidae</taxon>
        <taxon>Glomerellales</taxon>
        <taxon>Glomerellaceae</taxon>
        <taxon>Colletotrichum</taxon>
        <taxon>Colletotrichum orbiculare species complex</taxon>
    </lineage>
</organism>
<proteinExistence type="predicted"/>
<protein>
    <submittedName>
        <fullName evidence="2">Uncharacterized protein</fullName>
    </submittedName>
</protein>
<reference evidence="3" key="2">
    <citation type="journal article" date="2019" name="Mol. Plant Microbe Interact.">
        <title>Genome sequence resources for four phytopathogenic fungi from the Colletotrichum orbiculare species complex.</title>
        <authorList>
            <person name="Gan P."/>
            <person name="Tsushima A."/>
            <person name="Narusaka M."/>
            <person name="Narusaka Y."/>
            <person name="Takano Y."/>
            <person name="Kubo Y."/>
            <person name="Shirasu K."/>
        </authorList>
    </citation>
    <scope>GENOME REANNOTATION</scope>
    <source>
        <strain evidence="3">104-T / ATCC 96160 / CBS 514.97 / LARS 414 / MAFF 240422</strain>
    </source>
</reference>
<keyword evidence="3" id="KW-1185">Reference proteome</keyword>
<feature type="region of interest" description="Disordered" evidence="1">
    <location>
        <begin position="595"/>
        <end position="631"/>
    </location>
</feature>
<evidence type="ECO:0000256" key="1">
    <source>
        <dbReference type="SAM" id="MobiDB-lite"/>
    </source>
</evidence>
<evidence type="ECO:0000313" key="2">
    <source>
        <dbReference type="EMBL" id="TDZ16449.1"/>
    </source>
</evidence>
<dbReference type="Proteomes" id="UP000014480">
    <property type="component" value="Unassembled WGS sequence"/>
</dbReference>
<accession>A0A484FDG9</accession>
<name>A0A484FDG9_COLOR</name>
<feature type="compositionally biased region" description="Low complexity" evidence="1">
    <location>
        <begin position="597"/>
        <end position="610"/>
    </location>
</feature>
<feature type="compositionally biased region" description="Polar residues" evidence="1">
    <location>
        <begin position="475"/>
        <end position="491"/>
    </location>
</feature>
<feature type="compositionally biased region" description="Pro residues" evidence="1">
    <location>
        <begin position="611"/>
        <end position="630"/>
    </location>
</feature>
<gene>
    <name evidence="2" type="ORF">Cob_v010638</name>
</gene>
<dbReference type="STRING" id="1213857.A0A484FDG9"/>
<feature type="compositionally biased region" description="Polar residues" evidence="1">
    <location>
        <begin position="559"/>
        <end position="568"/>
    </location>
</feature>
<dbReference type="OrthoDB" id="3886018at2759"/>
<feature type="region of interest" description="Disordered" evidence="1">
    <location>
        <begin position="416"/>
        <end position="440"/>
    </location>
</feature>
<dbReference type="EMBL" id="AMCV02000035">
    <property type="protein sequence ID" value="TDZ16449.1"/>
    <property type="molecule type" value="Genomic_DNA"/>
</dbReference>
<feature type="region of interest" description="Disordered" evidence="1">
    <location>
        <begin position="457"/>
        <end position="491"/>
    </location>
</feature>
<reference evidence="3" key="1">
    <citation type="journal article" date="2013" name="New Phytol.">
        <title>Comparative genomic and transcriptomic analyses reveal the hemibiotrophic stage shift of Colletotrichum fungi.</title>
        <authorList>
            <person name="Gan P."/>
            <person name="Ikeda K."/>
            <person name="Irieda H."/>
            <person name="Narusaka M."/>
            <person name="O'Connell R.J."/>
            <person name="Narusaka Y."/>
            <person name="Takano Y."/>
            <person name="Kubo Y."/>
            <person name="Shirasu K."/>
        </authorList>
    </citation>
    <scope>NUCLEOTIDE SEQUENCE [LARGE SCALE GENOMIC DNA]</scope>
    <source>
        <strain evidence="3">104-T / ATCC 96160 / CBS 514.97 / LARS 414 / MAFF 240422</strain>
    </source>
</reference>
<dbReference type="AlphaFoldDB" id="A0A484FDG9"/>
<feature type="compositionally biased region" description="Polar residues" evidence="1">
    <location>
        <begin position="527"/>
        <end position="543"/>
    </location>
</feature>
<feature type="region of interest" description="Disordered" evidence="1">
    <location>
        <begin position="527"/>
        <end position="574"/>
    </location>
</feature>
<feature type="compositionally biased region" description="Low complexity" evidence="1">
    <location>
        <begin position="545"/>
        <end position="558"/>
    </location>
</feature>
<evidence type="ECO:0000313" key="3">
    <source>
        <dbReference type="Proteomes" id="UP000014480"/>
    </source>
</evidence>